<dbReference type="GO" id="GO:0047661">
    <property type="term" value="F:amino-acid racemase activity"/>
    <property type="evidence" value="ECO:0007669"/>
    <property type="project" value="InterPro"/>
</dbReference>
<reference evidence="3" key="1">
    <citation type="submission" date="2016-10" db="EMBL/GenBank/DDBJ databases">
        <authorList>
            <person name="Varghese N."/>
            <person name="Submissions S."/>
        </authorList>
    </citation>
    <scope>NUCLEOTIDE SEQUENCE [LARGE SCALE GENOMIC DNA]</scope>
    <source>
        <strain evidence="3">DSM 45237</strain>
    </source>
</reference>
<accession>A0A1H5PNL0</accession>
<dbReference type="InterPro" id="IPR015942">
    <property type="entry name" value="Asp/Glu/hydantoin_racemase"/>
</dbReference>
<sequence>MTANTGVPARDRTRRLAYLVPGPMHRTELGAAELQRRQDKLRDWAFPGTEVEVRAVDRGPASIESMYEEYLSIPAMAELLVATEADGFDAAIVGCFGDPGLDGLREISDMPVVGPASASIALATTLGHRFSFVTVTASIVPALRRLAWEAGASDALASVRYIETSVLDVNKDHGAALGRMREQGRLAVDLDGADVLVLGCMSMGFLDVAEQLTEELGVPVINPSRAGLHAAEATVAQGLTHSRRAYLTPPKIAAGAKLGELFVGGGGRP</sequence>
<dbReference type="STRING" id="561176.SAMN04488561_4932"/>
<evidence type="ECO:0000313" key="2">
    <source>
        <dbReference type="EMBL" id="SEF15356.1"/>
    </source>
</evidence>
<dbReference type="AlphaFoldDB" id="A0A1H5PNL0"/>
<name>A0A1H5PNL0_9ACTN</name>
<gene>
    <name evidence="2" type="ORF">SAMN04488561_4932</name>
</gene>
<organism evidence="2 3">
    <name type="scientific">Jiangella alba</name>
    <dbReference type="NCBI Taxonomy" id="561176"/>
    <lineage>
        <taxon>Bacteria</taxon>
        <taxon>Bacillati</taxon>
        <taxon>Actinomycetota</taxon>
        <taxon>Actinomycetes</taxon>
        <taxon>Jiangellales</taxon>
        <taxon>Jiangellaceae</taxon>
        <taxon>Jiangella</taxon>
    </lineage>
</organism>
<dbReference type="PANTHER" id="PTHR28047">
    <property type="entry name" value="PROTEIN DCG1"/>
    <property type="match status" value="1"/>
</dbReference>
<dbReference type="InterPro" id="IPR052186">
    <property type="entry name" value="Hydantoin_racemase-like"/>
</dbReference>
<dbReference type="InterPro" id="IPR053714">
    <property type="entry name" value="Iso_Racemase_Enz_sf"/>
</dbReference>
<dbReference type="OrthoDB" id="9791723at2"/>
<evidence type="ECO:0000256" key="1">
    <source>
        <dbReference type="ARBA" id="ARBA00038414"/>
    </source>
</evidence>
<dbReference type="PANTHER" id="PTHR28047:SF5">
    <property type="entry name" value="PROTEIN DCG1"/>
    <property type="match status" value="1"/>
</dbReference>
<dbReference type="RefSeq" id="WP_069109226.1">
    <property type="nucleotide sequence ID" value="NZ_FNUC01000004.1"/>
</dbReference>
<dbReference type="Pfam" id="PF01177">
    <property type="entry name" value="Asp_Glu_race"/>
    <property type="match status" value="1"/>
</dbReference>
<dbReference type="EMBL" id="FNUC01000004">
    <property type="protein sequence ID" value="SEF15356.1"/>
    <property type="molecule type" value="Genomic_DNA"/>
</dbReference>
<comment type="similarity">
    <text evidence="1">Belongs to the HyuE racemase family.</text>
</comment>
<proteinExistence type="inferred from homology"/>
<protein>
    <submittedName>
        <fullName evidence="2">Allantoin racemase</fullName>
    </submittedName>
</protein>
<evidence type="ECO:0000313" key="3">
    <source>
        <dbReference type="Proteomes" id="UP000181980"/>
    </source>
</evidence>
<dbReference type="Gene3D" id="3.40.50.12500">
    <property type="match status" value="1"/>
</dbReference>
<dbReference type="Proteomes" id="UP000181980">
    <property type="component" value="Unassembled WGS sequence"/>
</dbReference>
<keyword evidence="3" id="KW-1185">Reference proteome</keyword>